<reference evidence="3 4" key="1">
    <citation type="submission" date="2019-03" db="EMBL/GenBank/DDBJ databases">
        <authorList>
            <person name="Nijsse B."/>
        </authorList>
    </citation>
    <scope>NUCLEOTIDE SEQUENCE [LARGE SCALE GENOMIC DNA]</scope>
    <source>
        <strain evidence="3">Desulfoluna butyratoxydans MSL71</strain>
    </source>
</reference>
<evidence type="ECO:0000259" key="2">
    <source>
        <dbReference type="Pfam" id="PF20789"/>
    </source>
</evidence>
<dbReference type="RefSeq" id="WP_180142846.1">
    <property type="nucleotide sequence ID" value="NZ_CAADHO010000006.1"/>
</dbReference>
<dbReference type="InterPro" id="IPR029069">
    <property type="entry name" value="HotDog_dom_sf"/>
</dbReference>
<accession>A0A4U8YNW7</accession>
<dbReference type="Pfam" id="PF13622">
    <property type="entry name" value="4HBT_3"/>
    <property type="match status" value="1"/>
</dbReference>
<dbReference type="SUPFAM" id="SSF54637">
    <property type="entry name" value="Thioesterase/thiol ester dehydrase-isomerase"/>
    <property type="match status" value="2"/>
</dbReference>
<dbReference type="EMBL" id="CAADHO010000006">
    <property type="protein sequence ID" value="VFQ45836.1"/>
    <property type="molecule type" value="Genomic_DNA"/>
</dbReference>
<dbReference type="InterPro" id="IPR042171">
    <property type="entry name" value="Acyl-CoA_hotdog"/>
</dbReference>
<dbReference type="InterPro" id="IPR049449">
    <property type="entry name" value="TesB_ACOT8-like_N"/>
</dbReference>
<feature type="domain" description="Acyl-CoA thioesterase-like N-terminal HotDog" evidence="1">
    <location>
        <begin position="22"/>
        <end position="105"/>
    </location>
</feature>
<evidence type="ECO:0000313" key="3">
    <source>
        <dbReference type="EMBL" id="VFQ45836.1"/>
    </source>
</evidence>
<dbReference type="AlphaFoldDB" id="A0A4U8YNW7"/>
<dbReference type="InterPro" id="IPR049450">
    <property type="entry name" value="ACOT8-like_C"/>
</dbReference>
<gene>
    <name evidence="3" type="ORF">MSL71_34980</name>
</gene>
<sequence>MDIHALFNAFAADDTGVHLTIPATWLQGRTAFGGLVAAAGLAAMRRQVSGDLPLRNLLTAFVGPTGTDGIRAEASLLRQGNSVTHVQARVLTSGNELCATLHGCFGTSRPSRIRHSGPPAPDWPAPEALTELPFMEGLTPSFTRYFRYHWAEGPYPFEGRTEGSYGGWISCRGDTHKTREAHLLAFMDAWPSPSLSMLDTVAPASTLTWHLEMCDAPCDFATTDSWRFKTRVDTAEHGYVGEEARLWAPDGKLAGISRQVVTVFG</sequence>
<dbReference type="Gene3D" id="2.40.160.210">
    <property type="entry name" value="Acyl-CoA thioesterase, double hotdog domain"/>
    <property type="match status" value="1"/>
</dbReference>
<evidence type="ECO:0000313" key="4">
    <source>
        <dbReference type="Proteomes" id="UP000507962"/>
    </source>
</evidence>
<proteinExistence type="predicted"/>
<protein>
    <submittedName>
        <fullName evidence="3">Hotdog domain</fullName>
    </submittedName>
</protein>
<dbReference type="Proteomes" id="UP000507962">
    <property type="component" value="Unassembled WGS sequence"/>
</dbReference>
<name>A0A4U8YNW7_9BACT</name>
<dbReference type="Pfam" id="PF20789">
    <property type="entry name" value="4HBT_3C"/>
    <property type="match status" value="1"/>
</dbReference>
<feature type="domain" description="Acyl-CoA thioesterase-like C-terminal" evidence="2">
    <location>
        <begin position="126"/>
        <end position="263"/>
    </location>
</feature>
<evidence type="ECO:0000259" key="1">
    <source>
        <dbReference type="Pfam" id="PF13622"/>
    </source>
</evidence>
<organism evidence="3 4">
    <name type="scientific">Desulfoluna butyratoxydans</name>
    <dbReference type="NCBI Taxonomy" id="231438"/>
    <lineage>
        <taxon>Bacteria</taxon>
        <taxon>Pseudomonadati</taxon>
        <taxon>Thermodesulfobacteriota</taxon>
        <taxon>Desulfobacteria</taxon>
        <taxon>Desulfobacterales</taxon>
        <taxon>Desulfolunaceae</taxon>
        <taxon>Desulfoluna</taxon>
    </lineage>
</organism>
<keyword evidence="4" id="KW-1185">Reference proteome</keyword>